<evidence type="ECO:0000313" key="5">
    <source>
        <dbReference type="Proteomes" id="UP000005222"/>
    </source>
</evidence>
<gene>
    <name evidence="4" type="primary">Piso0_000268</name>
    <name evidence="4" type="ORF">GNLVRS01_PISO0A05610g</name>
</gene>
<dbReference type="HOGENOM" id="CLU_1220085_0_0_1"/>
<dbReference type="Pfam" id="PF16561">
    <property type="entry name" value="AMPK1_CBM"/>
    <property type="match status" value="1"/>
</dbReference>
<evidence type="ECO:0000259" key="3">
    <source>
        <dbReference type="Pfam" id="PF16561"/>
    </source>
</evidence>
<dbReference type="CDD" id="cd02859">
    <property type="entry name" value="E_set_AMPKbeta_like_N"/>
    <property type="match status" value="1"/>
</dbReference>
<dbReference type="PANTHER" id="PTHR10343:SF81">
    <property type="entry name" value="CRUCIFORM DNA-RECOGNIZING PROTEIN 1-RELATED"/>
    <property type="match status" value="1"/>
</dbReference>
<name>G8YUZ5_PICSO</name>
<evidence type="ECO:0000313" key="4">
    <source>
        <dbReference type="EMBL" id="CCE72678.1"/>
    </source>
</evidence>
<evidence type="ECO:0000256" key="1">
    <source>
        <dbReference type="ARBA" id="ARBA00038216"/>
    </source>
</evidence>
<dbReference type="InterPro" id="IPR050827">
    <property type="entry name" value="CRP1_MDG1_kinase"/>
</dbReference>
<dbReference type="OMA" id="TSHKDEM"/>
<comment type="similarity">
    <text evidence="1">Belongs to the CRP1/MDG1 family.</text>
</comment>
<dbReference type="SUPFAM" id="SSF81296">
    <property type="entry name" value="E set domains"/>
    <property type="match status" value="1"/>
</dbReference>
<dbReference type="InterPro" id="IPR032640">
    <property type="entry name" value="AMPK1_CBM"/>
</dbReference>
<dbReference type="EMBL" id="FO082059">
    <property type="protein sequence ID" value="CCE72678.1"/>
    <property type="molecule type" value="Genomic_DNA"/>
</dbReference>
<feature type="region of interest" description="Disordered" evidence="2">
    <location>
        <begin position="164"/>
        <end position="220"/>
    </location>
</feature>
<dbReference type="GO" id="GO:0007165">
    <property type="term" value="P:signal transduction"/>
    <property type="evidence" value="ECO:0007669"/>
    <property type="project" value="TreeGrafter"/>
</dbReference>
<dbReference type="Gene3D" id="2.60.40.10">
    <property type="entry name" value="Immunoglobulins"/>
    <property type="match status" value="1"/>
</dbReference>
<feature type="domain" description="AMP-activated protein kinase glycogen-binding" evidence="3">
    <location>
        <begin position="5"/>
        <end position="86"/>
    </location>
</feature>
<dbReference type="STRING" id="559304.G8YUZ5"/>
<dbReference type="GO" id="GO:0031588">
    <property type="term" value="C:nucleotide-activated protein kinase complex"/>
    <property type="evidence" value="ECO:0007669"/>
    <property type="project" value="TreeGrafter"/>
</dbReference>
<dbReference type="InParanoid" id="G8YUZ5"/>
<organism evidence="4 5">
    <name type="scientific">Pichia sorbitophila (strain ATCC MYA-4447 / BCRC 22081 / CBS 7064 / NBRC 10061 / NRRL Y-12695)</name>
    <name type="common">Hybrid yeast</name>
    <dbReference type="NCBI Taxonomy" id="559304"/>
    <lineage>
        <taxon>Eukaryota</taxon>
        <taxon>Fungi</taxon>
        <taxon>Dikarya</taxon>
        <taxon>Ascomycota</taxon>
        <taxon>Saccharomycotina</taxon>
        <taxon>Pichiomycetes</taxon>
        <taxon>Debaryomycetaceae</taxon>
        <taxon>Millerozyma</taxon>
    </lineage>
</organism>
<dbReference type="GO" id="GO:0005737">
    <property type="term" value="C:cytoplasm"/>
    <property type="evidence" value="ECO:0007669"/>
    <property type="project" value="TreeGrafter"/>
</dbReference>
<dbReference type="Proteomes" id="UP000005222">
    <property type="component" value="Chromosome A"/>
</dbReference>
<dbReference type="AlphaFoldDB" id="G8YUZ5"/>
<reference evidence="4 5" key="1">
    <citation type="journal article" date="2012" name="G3 (Bethesda)">
        <title>Pichia sorbitophila, an interspecies yeast hybrid reveals early steps of genome resolution following polyploidization.</title>
        <authorList>
            <person name="Leh Louis V."/>
            <person name="Despons L."/>
            <person name="Friedrich A."/>
            <person name="Martin T."/>
            <person name="Durrens P."/>
            <person name="Casaregola S."/>
            <person name="Neuveglise C."/>
            <person name="Fairhead C."/>
            <person name="Marck C."/>
            <person name="Cruz J.A."/>
            <person name="Straub M.L."/>
            <person name="Kugler V."/>
            <person name="Sacerdot C."/>
            <person name="Uzunov Z."/>
            <person name="Thierry A."/>
            <person name="Weiss S."/>
            <person name="Bleykasten C."/>
            <person name="De Montigny J."/>
            <person name="Jacques N."/>
            <person name="Jung P."/>
            <person name="Lemaire M."/>
            <person name="Mallet S."/>
            <person name="Morel G."/>
            <person name="Richard G.F."/>
            <person name="Sarkar A."/>
            <person name="Savel G."/>
            <person name="Schacherer J."/>
            <person name="Seret M.L."/>
            <person name="Talla E."/>
            <person name="Samson G."/>
            <person name="Jubin C."/>
            <person name="Poulain J."/>
            <person name="Vacherie B."/>
            <person name="Barbe V."/>
            <person name="Pelletier E."/>
            <person name="Sherman D.J."/>
            <person name="Westhof E."/>
            <person name="Weissenbach J."/>
            <person name="Baret P.V."/>
            <person name="Wincker P."/>
            <person name="Gaillardin C."/>
            <person name="Dujon B."/>
            <person name="Souciet J.L."/>
        </authorList>
    </citation>
    <scope>NUCLEOTIDE SEQUENCE [LARGE SCALE GENOMIC DNA]</scope>
    <source>
        <strain evidence="5">ATCC MYA-4447 / BCRC 22081 / CBS 7064 / NBRC 10061 / NRRL Y-12695</strain>
    </source>
</reference>
<sequence>MAYTFLIEWPDTGVNSVQVTGNFDNWSMSEAPLTKADTRFVKLLTFNSRKKIVFKFVVNNEEWCVSKDYKIEEDEHGNQNNYIDADDLVYSDSNGDDEQAKLTHVLTSSSSFAAVSLPETASTYEHLSKNTFADASDAGIDRQISNTDTALEDLQDSSVILTEGSNQIPEPGHQQPSETNDPAADSVEIFKTPGAYPSPIPSEISSTTGNTSRNSSDQKKDGFLTKFKSFFKY</sequence>
<proteinExistence type="inferred from homology"/>
<dbReference type="eggNOG" id="KOG1616">
    <property type="taxonomic scope" value="Eukaryota"/>
</dbReference>
<evidence type="ECO:0000256" key="2">
    <source>
        <dbReference type="SAM" id="MobiDB-lite"/>
    </source>
</evidence>
<dbReference type="OrthoDB" id="5873279at2759"/>
<dbReference type="PANTHER" id="PTHR10343">
    <property type="entry name" value="5'-AMP-ACTIVATED PROTEIN KINASE , BETA SUBUNIT"/>
    <property type="match status" value="1"/>
</dbReference>
<accession>G8YUZ5</accession>
<feature type="compositionally biased region" description="Polar residues" evidence="2">
    <location>
        <begin position="164"/>
        <end position="180"/>
    </location>
</feature>
<protein>
    <submittedName>
        <fullName evidence="4">Piso0_000268 protein</fullName>
    </submittedName>
</protein>
<dbReference type="GO" id="GO:0019901">
    <property type="term" value="F:protein kinase binding"/>
    <property type="evidence" value="ECO:0007669"/>
    <property type="project" value="TreeGrafter"/>
</dbReference>
<dbReference type="GO" id="GO:0005634">
    <property type="term" value="C:nucleus"/>
    <property type="evidence" value="ECO:0007669"/>
    <property type="project" value="TreeGrafter"/>
</dbReference>
<feature type="compositionally biased region" description="Low complexity" evidence="2">
    <location>
        <begin position="201"/>
        <end position="215"/>
    </location>
</feature>
<keyword evidence="5" id="KW-1185">Reference proteome</keyword>
<dbReference type="InterPro" id="IPR013783">
    <property type="entry name" value="Ig-like_fold"/>
</dbReference>
<dbReference type="InterPro" id="IPR014756">
    <property type="entry name" value="Ig_E-set"/>
</dbReference>